<gene>
    <name evidence="2" type="ORF">JCM19232_5169</name>
</gene>
<keyword evidence="1" id="KW-0472">Membrane</keyword>
<comment type="caution">
    <text evidence="2">The sequence shown here is derived from an EMBL/GenBank/DDBJ whole genome shotgun (WGS) entry which is preliminary data.</text>
</comment>
<reference evidence="2 3" key="2">
    <citation type="submission" date="2015-01" db="EMBL/GenBank/DDBJ databases">
        <authorList>
            <consortium name="NBRP consortium"/>
            <person name="Sawabe T."/>
            <person name="Meirelles P."/>
            <person name="Feng G."/>
            <person name="Sayaka M."/>
            <person name="Hattori M."/>
            <person name="Ohkuma M."/>
        </authorList>
    </citation>
    <scope>NUCLEOTIDE SEQUENCE [LARGE SCALE GENOMIC DNA]</scope>
    <source>
        <strain evidence="2 3">JCM19232</strain>
    </source>
</reference>
<dbReference type="EMBL" id="BBSA01000005">
    <property type="protein sequence ID" value="GAM62205.1"/>
    <property type="molecule type" value="Genomic_DNA"/>
</dbReference>
<accession>A0A0B8P5R1</accession>
<feature type="transmembrane region" description="Helical" evidence="1">
    <location>
        <begin position="77"/>
        <end position="109"/>
    </location>
</feature>
<feature type="transmembrane region" description="Helical" evidence="1">
    <location>
        <begin position="140"/>
        <end position="164"/>
    </location>
</feature>
<organism evidence="2 3">
    <name type="scientific">Vibrio ishigakensis</name>
    <dbReference type="NCBI Taxonomy" id="1481914"/>
    <lineage>
        <taxon>Bacteria</taxon>
        <taxon>Pseudomonadati</taxon>
        <taxon>Pseudomonadota</taxon>
        <taxon>Gammaproteobacteria</taxon>
        <taxon>Vibrionales</taxon>
        <taxon>Vibrionaceae</taxon>
        <taxon>Vibrio</taxon>
    </lineage>
</organism>
<keyword evidence="1" id="KW-0812">Transmembrane</keyword>
<dbReference type="Pfam" id="PF11168">
    <property type="entry name" value="DUF2955"/>
    <property type="match status" value="1"/>
</dbReference>
<proteinExistence type="predicted"/>
<keyword evidence="1" id="KW-1133">Transmembrane helix</keyword>
<reference evidence="2 3" key="1">
    <citation type="submission" date="2015-01" db="EMBL/GenBank/DDBJ databases">
        <title>Vibrio sp. C5 JCM 19232 whole genome shotgun sequence.</title>
        <authorList>
            <person name="Sawabe T."/>
            <person name="Meirelles P."/>
            <person name="Feng G."/>
            <person name="Sayaka M."/>
            <person name="Hattori M."/>
            <person name="Ohkuma M."/>
        </authorList>
    </citation>
    <scope>NUCLEOTIDE SEQUENCE [LARGE SCALE GENOMIC DNA]</scope>
    <source>
        <strain evidence="2 3">JCM19232</strain>
    </source>
</reference>
<dbReference type="Proteomes" id="UP000031670">
    <property type="component" value="Unassembled WGS sequence"/>
</dbReference>
<feature type="transmembrane region" description="Helical" evidence="1">
    <location>
        <begin position="262"/>
        <end position="282"/>
    </location>
</feature>
<evidence type="ECO:0000313" key="3">
    <source>
        <dbReference type="Proteomes" id="UP000031670"/>
    </source>
</evidence>
<feature type="transmembrane region" description="Helical" evidence="1">
    <location>
        <begin position="115"/>
        <end position="133"/>
    </location>
</feature>
<sequence length="347" mass="38579">MSTNTLSWWGRLTGDANSIRQVRFALGVSTSATIAYTFNWPLAFLFPIFTCLLLSFPIPRMAPKQIGKMMVDTLKGFAFGLVFSVSLTRFPILFLILMFPALFYCYYYLNRGGSFWLTLMSMLSLLILPMLTYTAEGLAIGFSMGFVVSAWAAILYTFIMHVLVPDPQHITLPEKPGFQDVYIPIAAQFALKSTLVAFPIVAYCITFARMDLLLTMIFAAIFTLKPELSAGKDAGRNSLISTIIGGCVAFVFYWAIVAVPMFAFFIILYFAIALYMGSNIFSTSPEAKYFGSAMTCIIVLINGNLGADSDFLSSFISRIFYISLAILYIVAALKVLDAFWFNKKAAQ</sequence>
<protein>
    <submittedName>
        <fullName evidence="2">Membrane protein</fullName>
    </submittedName>
</protein>
<feature type="transmembrane region" description="Helical" evidence="1">
    <location>
        <begin position="38"/>
        <end position="56"/>
    </location>
</feature>
<name>A0A0B8P5R1_9VIBR</name>
<evidence type="ECO:0000256" key="1">
    <source>
        <dbReference type="SAM" id="Phobius"/>
    </source>
</evidence>
<evidence type="ECO:0000313" key="2">
    <source>
        <dbReference type="EMBL" id="GAM62205.1"/>
    </source>
</evidence>
<feature type="transmembrane region" description="Helical" evidence="1">
    <location>
        <begin position="319"/>
        <end position="341"/>
    </location>
</feature>
<dbReference type="AlphaFoldDB" id="A0A0B8P5R1"/>
<feature type="transmembrane region" description="Helical" evidence="1">
    <location>
        <begin position="289"/>
        <end position="307"/>
    </location>
</feature>
<dbReference type="InterPro" id="IPR022604">
    <property type="entry name" value="DUF2955"/>
</dbReference>